<sequence length="151" mass="16033">MAACRPCLRGRMDAWGRALPAACPSQTTTGRTLGQQGSPLVTLVFGLLLLLQSSPPAPLARVLPSPTTSPPSSTGCRTAAPAWHRRSPLPTSVGRSSFKASCRPPRTGNITSIPILRYRPPAPLHLFKGLVLQLRPHAALLGSSTTLRIRS</sequence>
<evidence type="ECO:0000313" key="3">
    <source>
        <dbReference type="Proteomes" id="UP000323386"/>
    </source>
</evidence>
<keyword evidence="3" id="KW-1185">Reference proteome</keyword>
<evidence type="ECO:0000313" key="2">
    <source>
        <dbReference type="EMBL" id="SPO35905.1"/>
    </source>
</evidence>
<dbReference type="AlphaFoldDB" id="A0A5C3EVY1"/>
<reference evidence="2 3" key="1">
    <citation type="submission" date="2018-03" db="EMBL/GenBank/DDBJ databases">
        <authorList>
            <person name="Guldener U."/>
        </authorList>
    </citation>
    <scope>NUCLEOTIDE SEQUENCE [LARGE SCALE GENOMIC DNA]</scope>
    <source>
        <strain evidence="2 3">DAOM196992</strain>
    </source>
</reference>
<dbReference type="EMBL" id="OOIP01000003">
    <property type="protein sequence ID" value="SPO35905.1"/>
    <property type="molecule type" value="Genomic_DNA"/>
</dbReference>
<proteinExistence type="predicted"/>
<feature type="compositionally biased region" description="Polar residues" evidence="1">
    <location>
        <begin position="89"/>
        <end position="99"/>
    </location>
</feature>
<name>A0A5C3EVY1_9BASI</name>
<feature type="compositionally biased region" description="Low complexity" evidence="1">
    <location>
        <begin position="64"/>
        <end position="74"/>
    </location>
</feature>
<organism evidence="2 3">
    <name type="scientific">Pseudozyma flocculosa</name>
    <dbReference type="NCBI Taxonomy" id="84751"/>
    <lineage>
        <taxon>Eukaryota</taxon>
        <taxon>Fungi</taxon>
        <taxon>Dikarya</taxon>
        <taxon>Basidiomycota</taxon>
        <taxon>Ustilaginomycotina</taxon>
        <taxon>Ustilaginomycetes</taxon>
        <taxon>Ustilaginales</taxon>
        <taxon>Ustilaginaceae</taxon>
        <taxon>Pseudozyma</taxon>
    </lineage>
</organism>
<feature type="region of interest" description="Disordered" evidence="1">
    <location>
        <begin position="62"/>
        <end position="103"/>
    </location>
</feature>
<dbReference type="Proteomes" id="UP000323386">
    <property type="component" value="Unassembled WGS sequence"/>
</dbReference>
<accession>A0A5C3EVY1</accession>
<protein>
    <submittedName>
        <fullName evidence="2">Uncharacterized protein</fullName>
    </submittedName>
</protein>
<evidence type="ECO:0000256" key="1">
    <source>
        <dbReference type="SAM" id="MobiDB-lite"/>
    </source>
</evidence>
<gene>
    <name evidence="2" type="ORF">PSFLO_01376</name>
</gene>